<dbReference type="AlphaFoldDB" id="A0A368JM13"/>
<dbReference type="RefSeq" id="WP_114406738.1">
    <property type="nucleotide sequence ID" value="NZ_QOWE01000011.1"/>
</dbReference>
<dbReference type="PANTHER" id="PTHR21660">
    <property type="entry name" value="THIOESTERASE SUPERFAMILY MEMBER-RELATED"/>
    <property type="match status" value="1"/>
</dbReference>
<keyword evidence="5" id="KW-1185">Reference proteome</keyword>
<dbReference type="InterPro" id="IPR006683">
    <property type="entry name" value="Thioestr_dom"/>
</dbReference>
<dbReference type="OrthoDB" id="32575at2"/>
<dbReference type="PANTHER" id="PTHR21660:SF1">
    <property type="entry name" value="ACYL-COENZYME A THIOESTERASE 13"/>
    <property type="match status" value="1"/>
</dbReference>
<name>A0A368JM13_9BACT</name>
<gene>
    <name evidence="4" type="ORF">DUE52_14475</name>
</gene>
<comment type="similarity">
    <text evidence="1">Belongs to the thioesterase PaaI family.</text>
</comment>
<proteinExistence type="inferred from homology"/>
<evidence type="ECO:0000313" key="5">
    <source>
        <dbReference type="Proteomes" id="UP000253383"/>
    </source>
</evidence>
<organism evidence="4 5">
    <name type="scientific">Larkinella punicea</name>
    <dbReference type="NCBI Taxonomy" id="2315727"/>
    <lineage>
        <taxon>Bacteria</taxon>
        <taxon>Pseudomonadati</taxon>
        <taxon>Bacteroidota</taxon>
        <taxon>Cytophagia</taxon>
        <taxon>Cytophagales</taxon>
        <taxon>Spirosomataceae</taxon>
        <taxon>Larkinella</taxon>
    </lineage>
</organism>
<accession>A0A368JM13</accession>
<reference evidence="4 5" key="1">
    <citation type="submission" date="2018-07" db="EMBL/GenBank/DDBJ databases">
        <title>Genome analysis of Larkinella rosea.</title>
        <authorList>
            <person name="Zhou Z."/>
            <person name="Wang G."/>
        </authorList>
    </citation>
    <scope>NUCLEOTIDE SEQUENCE [LARGE SCALE GENOMIC DNA]</scope>
    <source>
        <strain evidence="5">zzj9</strain>
    </source>
</reference>
<evidence type="ECO:0000256" key="1">
    <source>
        <dbReference type="ARBA" id="ARBA00008324"/>
    </source>
</evidence>
<dbReference type="InterPro" id="IPR003736">
    <property type="entry name" value="PAAI_dom"/>
</dbReference>
<dbReference type="Proteomes" id="UP000253383">
    <property type="component" value="Unassembled WGS sequence"/>
</dbReference>
<feature type="domain" description="Thioesterase" evidence="3">
    <location>
        <begin position="60"/>
        <end position="133"/>
    </location>
</feature>
<comment type="caution">
    <text evidence="4">The sequence shown here is derived from an EMBL/GenBank/DDBJ whole genome shotgun (WGS) entry which is preliminary data.</text>
</comment>
<dbReference type="InterPro" id="IPR029069">
    <property type="entry name" value="HotDog_dom_sf"/>
</dbReference>
<protein>
    <submittedName>
        <fullName evidence="4">PaaI family thioesterase</fullName>
    </submittedName>
</protein>
<dbReference type="EMBL" id="QOWE01000011">
    <property type="protein sequence ID" value="RCR68687.1"/>
    <property type="molecule type" value="Genomic_DNA"/>
</dbReference>
<evidence type="ECO:0000259" key="3">
    <source>
        <dbReference type="Pfam" id="PF03061"/>
    </source>
</evidence>
<dbReference type="NCBIfam" id="TIGR00369">
    <property type="entry name" value="unchar_dom_1"/>
    <property type="match status" value="1"/>
</dbReference>
<dbReference type="CDD" id="cd03443">
    <property type="entry name" value="PaaI_thioesterase"/>
    <property type="match status" value="1"/>
</dbReference>
<dbReference type="Gene3D" id="3.10.129.10">
    <property type="entry name" value="Hotdog Thioesterase"/>
    <property type="match status" value="1"/>
</dbReference>
<dbReference type="InterPro" id="IPR039298">
    <property type="entry name" value="ACOT13"/>
</dbReference>
<evidence type="ECO:0000313" key="4">
    <source>
        <dbReference type="EMBL" id="RCR68687.1"/>
    </source>
</evidence>
<evidence type="ECO:0000256" key="2">
    <source>
        <dbReference type="ARBA" id="ARBA00022801"/>
    </source>
</evidence>
<sequence length="148" mass="16033">MSTPETNPRLQFFRSMIGQAMSQSPSPLGRWLNGTLLAAEEGSLTVEYEVREDMTNPMRILHGGAASAIIDELIGATVYALGREHLYTSVNLNVDFLHSARLGETVTARTQVVRAGKNIVHAECQITAADGKIIAKASSNLIQTSVKH</sequence>
<dbReference type="Pfam" id="PF03061">
    <property type="entry name" value="4HBT"/>
    <property type="match status" value="1"/>
</dbReference>
<dbReference type="SUPFAM" id="SSF54637">
    <property type="entry name" value="Thioesterase/thiol ester dehydrase-isomerase"/>
    <property type="match status" value="1"/>
</dbReference>
<keyword evidence="2" id="KW-0378">Hydrolase</keyword>
<dbReference type="GO" id="GO:0047617">
    <property type="term" value="F:fatty acyl-CoA hydrolase activity"/>
    <property type="evidence" value="ECO:0007669"/>
    <property type="project" value="InterPro"/>
</dbReference>